<comment type="caution">
    <text evidence="3">The sequence shown here is derived from an EMBL/GenBank/DDBJ whole genome shotgun (WGS) entry which is preliminary data.</text>
</comment>
<name>A0A840CJL1_9BACT</name>
<reference evidence="3 4" key="1">
    <citation type="submission" date="2020-08" db="EMBL/GenBank/DDBJ databases">
        <title>Genomic Encyclopedia of Type Strains, Phase IV (KMG-IV): sequencing the most valuable type-strain genomes for metagenomic binning, comparative biology and taxonomic classification.</title>
        <authorList>
            <person name="Goeker M."/>
        </authorList>
    </citation>
    <scope>NUCLEOTIDE SEQUENCE [LARGE SCALE GENOMIC DNA]</scope>
    <source>
        <strain evidence="3 4">DSM 104969</strain>
    </source>
</reference>
<keyword evidence="3" id="KW-0413">Isomerase</keyword>
<dbReference type="InterPro" id="IPR013096">
    <property type="entry name" value="Cupin_2"/>
</dbReference>
<dbReference type="Proteomes" id="UP000555103">
    <property type="component" value="Unassembled WGS sequence"/>
</dbReference>
<gene>
    <name evidence="3" type="ORF">GGR21_001449</name>
</gene>
<dbReference type="InterPro" id="IPR051610">
    <property type="entry name" value="GPI/OXD"/>
</dbReference>
<dbReference type="CDD" id="cd06985">
    <property type="entry name" value="cupin_BF4112"/>
    <property type="match status" value="1"/>
</dbReference>
<dbReference type="PANTHER" id="PTHR35848">
    <property type="entry name" value="OXALATE-BINDING PROTEIN"/>
    <property type="match status" value="1"/>
</dbReference>
<evidence type="ECO:0000313" key="4">
    <source>
        <dbReference type="Proteomes" id="UP000555103"/>
    </source>
</evidence>
<dbReference type="GO" id="GO:0016853">
    <property type="term" value="F:isomerase activity"/>
    <property type="evidence" value="ECO:0007669"/>
    <property type="project" value="UniProtKB-KW"/>
</dbReference>
<organism evidence="3 4">
    <name type="scientific">Dysgonomonas hofstadii</name>
    <dbReference type="NCBI Taxonomy" id="637886"/>
    <lineage>
        <taxon>Bacteria</taxon>
        <taxon>Pseudomonadati</taxon>
        <taxon>Bacteroidota</taxon>
        <taxon>Bacteroidia</taxon>
        <taxon>Bacteroidales</taxon>
        <taxon>Dysgonomonadaceae</taxon>
        <taxon>Dysgonomonas</taxon>
    </lineage>
</organism>
<sequence>MKMIDLISENENFTAVNIGRLDNLMDYSIIHLKSHKEVKGKVFLKDTTKSTGTEISFQILQPKAELGYFHTHIQNEETYIIIKGTGEFQVDDQCFPIAEGSVVRIAPGGKRSMRNSSGEPMVYMVVQSKAGSLSQYSMDDGERVDCEPIWK</sequence>
<evidence type="ECO:0000259" key="2">
    <source>
        <dbReference type="Pfam" id="PF07883"/>
    </source>
</evidence>
<feature type="domain" description="Cupin type-2" evidence="2">
    <location>
        <begin position="57"/>
        <end position="126"/>
    </location>
</feature>
<dbReference type="AlphaFoldDB" id="A0A840CJL1"/>
<dbReference type="SUPFAM" id="SSF51182">
    <property type="entry name" value="RmlC-like cupins"/>
    <property type="match status" value="1"/>
</dbReference>
<evidence type="ECO:0000313" key="3">
    <source>
        <dbReference type="EMBL" id="MBB4035556.1"/>
    </source>
</evidence>
<keyword evidence="4" id="KW-1185">Reference proteome</keyword>
<accession>A0A840CJL1</accession>
<dbReference type="Gene3D" id="2.60.120.10">
    <property type="entry name" value="Jelly Rolls"/>
    <property type="match status" value="1"/>
</dbReference>
<keyword evidence="1" id="KW-0479">Metal-binding</keyword>
<dbReference type="InterPro" id="IPR014710">
    <property type="entry name" value="RmlC-like_jellyroll"/>
</dbReference>
<proteinExistence type="predicted"/>
<dbReference type="Pfam" id="PF07883">
    <property type="entry name" value="Cupin_2"/>
    <property type="match status" value="1"/>
</dbReference>
<dbReference type="InterPro" id="IPR011051">
    <property type="entry name" value="RmlC_Cupin_sf"/>
</dbReference>
<evidence type="ECO:0000256" key="1">
    <source>
        <dbReference type="ARBA" id="ARBA00022723"/>
    </source>
</evidence>
<dbReference type="RefSeq" id="WP_183306488.1">
    <property type="nucleotide sequence ID" value="NZ_JACIEP010000004.1"/>
</dbReference>
<dbReference type="EMBL" id="JACIEP010000004">
    <property type="protein sequence ID" value="MBB4035556.1"/>
    <property type="molecule type" value="Genomic_DNA"/>
</dbReference>
<dbReference type="PANTHER" id="PTHR35848:SF6">
    <property type="entry name" value="CUPIN TYPE-2 DOMAIN-CONTAINING PROTEIN"/>
    <property type="match status" value="1"/>
</dbReference>
<protein>
    <submittedName>
        <fullName evidence="3">Mannose-6-phosphate isomerase-like protein (Cupin superfamily)</fullName>
    </submittedName>
</protein>
<dbReference type="GO" id="GO:0046872">
    <property type="term" value="F:metal ion binding"/>
    <property type="evidence" value="ECO:0007669"/>
    <property type="project" value="UniProtKB-KW"/>
</dbReference>